<dbReference type="OrthoDB" id="10261385at2759"/>
<evidence type="ECO:0000256" key="2">
    <source>
        <dbReference type="ARBA" id="ARBA00013161"/>
    </source>
</evidence>
<evidence type="ECO:0000256" key="4">
    <source>
        <dbReference type="ARBA" id="ARBA00022741"/>
    </source>
</evidence>
<dbReference type="InterPro" id="IPR001412">
    <property type="entry name" value="aa-tRNA-synth_I_CS"/>
</dbReference>
<dbReference type="FunFam" id="1.10.240.10:FF:000007">
    <property type="entry name" value="Tryptophan--tRNA ligase"/>
    <property type="match status" value="1"/>
</dbReference>
<evidence type="ECO:0000313" key="13">
    <source>
        <dbReference type="Proteomes" id="UP000192356"/>
    </source>
</evidence>
<dbReference type="Gene3D" id="3.40.50.620">
    <property type="entry name" value="HUPs"/>
    <property type="match status" value="1"/>
</dbReference>
<evidence type="ECO:0000256" key="10">
    <source>
        <dbReference type="RuleBase" id="RU363036"/>
    </source>
</evidence>
<dbReference type="GO" id="GO:0004830">
    <property type="term" value="F:tryptophan-tRNA ligase activity"/>
    <property type="evidence" value="ECO:0007669"/>
    <property type="project" value="UniProtKB-EC"/>
</dbReference>
<feature type="compositionally biased region" description="Basic and acidic residues" evidence="11">
    <location>
        <begin position="1"/>
        <end position="20"/>
    </location>
</feature>
<evidence type="ECO:0000256" key="9">
    <source>
        <dbReference type="ARBA" id="ARBA00049929"/>
    </source>
</evidence>
<evidence type="ECO:0000256" key="3">
    <source>
        <dbReference type="ARBA" id="ARBA00022598"/>
    </source>
</evidence>
<proteinExistence type="inferred from homology"/>
<keyword evidence="13" id="KW-1185">Reference proteome</keyword>
<evidence type="ECO:0000313" key="12">
    <source>
        <dbReference type="EMBL" id="ORD95949.1"/>
    </source>
</evidence>
<evidence type="ECO:0000256" key="8">
    <source>
        <dbReference type="ARBA" id="ARBA00030268"/>
    </source>
</evidence>
<dbReference type="PROSITE" id="PS00178">
    <property type="entry name" value="AA_TRNA_LIGASE_I"/>
    <property type="match status" value="1"/>
</dbReference>
<comment type="caution">
    <text evidence="12">The sequence shown here is derived from an EMBL/GenBank/DDBJ whole genome shotgun (WGS) entry which is preliminary data.</text>
</comment>
<name>A0A1X0Q840_9MICR</name>
<dbReference type="PRINTS" id="PR01039">
    <property type="entry name" value="TRNASYNTHTRP"/>
</dbReference>
<keyword evidence="5 10" id="KW-0067">ATP-binding</keyword>
<dbReference type="AlphaFoldDB" id="A0A1X0Q840"/>
<evidence type="ECO:0000256" key="7">
    <source>
        <dbReference type="ARBA" id="ARBA00023146"/>
    </source>
</evidence>
<comment type="similarity">
    <text evidence="1 10">Belongs to the class-I aminoacyl-tRNA synthetase family.</text>
</comment>
<keyword evidence="6 10" id="KW-0648">Protein biosynthesis</keyword>
<evidence type="ECO:0000256" key="5">
    <source>
        <dbReference type="ARBA" id="ARBA00022840"/>
    </source>
</evidence>
<reference evidence="12 13" key="1">
    <citation type="journal article" date="2017" name="Environ. Microbiol.">
        <title>Decay of the glycolytic pathway and adaptation to intranuclear parasitism within Enterocytozoonidae microsporidia.</title>
        <authorList>
            <person name="Wiredu Boakye D."/>
            <person name="Jaroenlak P."/>
            <person name="Prachumwat A."/>
            <person name="Williams T.A."/>
            <person name="Bateman K.S."/>
            <person name="Itsathitphaisarn O."/>
            <person name="Sritunyalucksana K."/>
            <person name="Paszkiewicz K.H."/>
            <person name="Moore K.A."/>
            <person name="Stentiford G.D."/>
            <person name="Williams B.A."/>
        </authorList>
    </citation>
    <scope>NUCLEOTIDE SEQUENCE [LARGE SCALE GENOMIC DNA]</scope>
    <source>
        <strain evidence="12 13">GB1</strain>
    </source>
</reference>
<dbReference type="PANTHER" id="PTHR10055">
    <property type="entry name" value="TRYPTOPHANYL-TRNA SYNTHETASE"/>
    <property type="match status" value="1"/>
</dbReference>
<dbReference type="VEuPathDB" id="MicrosporidiaDB:A0H76_2604"/>
<gene>
    <name evidence="12" type="primary">SYW</name>
    <name evidence="12" type="ORF">HERIO_2072</name>
</gene>
<dbReference type="Proteomes" id="UP000192356">
    <property type="component" value="Unassembled WGS sequence"/>
</dbReference>
<sequence>MIFRDDNTETSKDSKEEEPTKITPFHVENKNKKAINYDHVIELFGCLKIQHSLFEEFSRITGKKLHRFMRRELCYAHRDFNVLLKHVEEGKKVYLYTGRGPSSKSLHLGHCLPFILCVYFQKIFKCHVVIQITDDEKYLYKDFIKSREQIKEYAIENIKDIIAFGFDPKLTFIFMNSESMPILIENYLRICKVTKVSEILPVFGFDDKLTNIGMISFPALQMAPAYASTFDFLDKDALCLIPCAIDQDPYFRLVRDKAVILKEKKPTSLYVKLLPDLCGHHKKMSSSTDSTPIFLNDTKEMIAKKIMNNAFSGGQATLKDHRKYGGNPEVDMSFHYLRYFLEDDNELAAIKESYSKGIMTSIELKKKCIDTITEFVENFKKERSKIDEKIYKIFTKKK</sequence>
<keyword evidence="7 10" id="KW-0030">Aminoacyl-tRNA synthetase</keyword>
<evidence type="ECO:0000256" key="1">
    <source>
        <dbReference type="ARBA" id="ARBA00005594"/>
    </source>
</evidence>
<dbReference type="PANTHER" id="PTHR10055:SF1">
    <property type="entry name" value="TRYPTOPHAN--TRNA LIGASE, CYTOPLASMIC"/>
    <property type="match status" value="1"/>
</dbReference>
<dbReference type="EC" id="6.1.1.2" evidence="2"/>
<dbReference type="InterPro" id="IPR014729">
    <property type="entry name" value="Rossmann-like_a/b/a_fold"/>
</dbReference>
<dbReference type="GO" id="GO:0005737">
    <property type="term" value="C:cytoplasm"/>
    <property type="evidence" value="ECO:0007669"/>
    <property type="project" value="TreeGrafter"/>
</dbReference>
<keyword evidence="3 10" id="KW-0436">Ligase</keyword>
<dbReference type="InterPro" id="IPR002306">
    <property type="entry name" value="Trp-tRNA-ligase"/>
</dbReference>
<accession>A0A1X0Q840</accession>
<dbReference type="GO" id="GO:0005524">
    <property type="term" value="F:ATP binding"/>
    <property type="evidence" value="ECO:0007669"/>
    <property type="project" value="UniProtKB-KW"/>
</dbReference>
<evidence type="ECO:0000256" key="6">
    <source>
        <dbReference type="ARBA" id="ARBA00022917"/>
    </source>
</evidence>
<dbReference type="Gene3D" id="1.10.240.10">
    <property type="entry name" value="Tyrosyl-Transfer RNA Synthetase"/>
    <property type="match status" value="1"/>
</dbReference>
<dbReference type="GO" id="GO:0006436">
    <property type="term" value="P:tryptophanyl-tRNA aminoacylation"/>
    <property type="evidence" value="ECO:0007669"/>
    <property type="project" value="InterPro"/>
</dbReference>
<dbReference type="SUPFAM" id="SSF52374">
    <property type="entry name" value="Nucleotidylyl transferase"/>
    <property type="match status" value="1"/>
</dbReference>
<keyword evidence="4 10" id="KW-0547">Nucleotide-binding</keyword>
<dbReference type="VEuPathDB" id="MicrosporidiaDB:A0H76_2605"/>
<organism evidence="12 13">
    <name type="scientific">Hepatospora eriocheir</name>
    <dbReference type="NCBI Taxonomy" id="1081669"/>
    <lineage>
        <taxon>Eukaryota</taxon>
        <taxon>Fungi</taxon>
        <taxon>Fungi incertae sedis</taxon>
        <taxon>Microsporidia</taxon>
        <taxon>Hepatosporidae</taxon>
        <taxon>Hepatospora</taxon>
    </lineage>
</organism>
<evidence type="ECO:0000256" key="11">
    <source>
        <dbReference type="SAM" id="MobiDB-lite"/>
    </source>
</evidence>
<comment type="catalytic activity">
    <reaction evidence="9">
        <text>tRNA(Trp) + L-tryptophan + ATP = L-tryptophyl-tRNA(Trp) + AMP + diphosphate + H(+)</text>
        <dbReference type="Rhea" id="RHEA:24080"/>
        <dbReference type="Rhea" id="RHEA-COMP:9671"/>
        <dbReference type="Rhea" id="RHEA-COMP:9705"/>
        <dbReference type="ChEBI" id="CHEBI:15378"/>
        <dbReference type="ChEBI" id="CHEBI:30616"/>
        <dbReference type="ChEBI" id="CHEBI:33019"/>
        <dbReference type="ChEBI" id="CHEBI:57912"/>
        <dbReference type="ChEBI" id="CHEBI:78442"/>
        <dbReference type="ChEBI" id="CHEBI:78535"/>
        <dbReference type="ChEBI" id="CHEBI:456215"/>
        <dbReference type="EC" id="6.1.1.2"/>
    </reaction>
</comment>
<dbReference type="VEuPathDB" id="MicrosporidiaDB:HERIO_2072"/>
<feature type="region of interest" description="Disordered" evidence="11">
    <location>
        <begin position="1"/>
        <end position="21"/>
    </location>
</feature>
<dbReference type="Pfam" id="PF00579">
    <property type="entry name" value="tRNA-synt_1b"/>
    <property type="match status" value="1"/>
</dbReference>
<protein>
    <recommendedName>
        <fullName evidence="2">tryptophan--tRNA ligase</fullName>
        <ecNumber evidence="2">6.1.1.2</ecNumber>
    </recommendedName>
    <alternativeName>
        <fullName evidence="8">Tryptophanyl-tRNA synthetase</fullName>
    </alternativeName>
</protein>
<dbReference type="EMBL" id="LVKB01000150">
    <property type="protein sequence ID" value="ORD95949.1"/>
    <property type="molecule type" value="Genomic_DNA"/>
</dbReference>
<dbReference type="InterPro" id="IPR002305">
    <property type="entry name" value="aa-tRNA-synth_Ic"/>
</dbReference>
<dbReference type="NCBIfam" id="TIGR00233">
    <property type="entry name" value="trpS"/>
    <property type="match status" value="1"/>
</dbReference>